<dbReference type="Proteomes" id="UP000218387">
    <property type="component" value="Chromosome"/>
</dbReference>
<organism evidence="9 10">
    <name type="scientific">Eubacterium maltosivorans</name>
    <dbReference type="NCBI Taxonomy" id="2041044"/>
    <lineage>
        <taxon>Bacteria</taxon>
        <taxon>Bacillati</taxon>
        <taxon>Bacillota</taxon>
        <taxon>Clostridia</taxon>
        <taxon>Eubacteriales</taxon>
        <taxon>Eubacteriaceae</taxon>
        <taxon>Eubacterium</taxon>
    </lineage>
</organism>
<keyword evidence="4 7" id="KW-0812">Transmembrane</keyword>
<feature type="domain" description="EamA" evidence="8">
    <location>
        <begin position="10"/>
        <end position="140"/>
    </location>
</feature>
<feature type="transmembrane region" description="Helical" evidence="7">
    <location>
        <begin position="266"/>
        <end position="284"/>
    </location>
</feature>
<keyword evidence="6 7" id="KW-0472">Membrane</keyword>
<name>A0A4P9C6N1_EUBML</name>
<dbReference type="PANTHER" id="PTHR42920">
    <property type="entry name" value="OS03G0707200 PROTEIN-RELATED"/>
    <property type="match status" value="1"/>
</dbReference>
<sequence>MDKTKKTGLMADLGLLIVAVVWGTGFVASKNAIAATTPMMVMAIRFTVAFLIAFIVFFKHLKGISKDTLKAGCIIGFFLFAAFAAQTIGLQFIQAGKQAFLTATNVVMVPFIFWAVKKHRPDRYNFAAAFIMLLGITLLTTDFSTGFSFGAGDGLTLLCAFLFACHIVSVGVFSKDHDPIALTVIQLGFTALASLIYVIFSGELTTAITPSGWLNAVYLGLFSTFLAFLLQTVAQKYTSSTHAAILMSLESVFGSIFSIILLGDRFTLMMAIGCVVIFLGVITAETKWSFLRHSAAENGKNCEN</sequence>
<feature type="domain" description="EamA" evidence="8">
    <location>
        <begin position="152"/>
        <end position="282"/>
    </location>
</feature>
<evidence type="ECO:0000313" key="9">
    <source>
        <dbReference type="EMBL" id="QCT70974.1"/>
    </source>
</evidence>
<dbReference type="EMBL" id="CP029487">
    <property type="protein sequence ID" value="QCT70974.1"/>
    <property type="molecule type" value="Genomic_DNA"/>
</dbReference>
<evidence type="ECO:0000256" key="6">
    <source>
        <dbReference type="ARBA" id="ARBA00023136"/>
    </source>
</evidence>
<dbReference type="RefSeq" id="WP_096920001.1">
    <property type="nucleotide sequence ID" value="NZ_CP029487.1"/>
</dbReference>
<reference evidence="9 10" key="1">
    <citation type="submission" date="2018-05" db="EMBL/GenBank/DDBJ databases">
        <title>Genome comparison of Eubacterium sp.</title>
        <authorList>
            <person name="Feng Y."/>
            <person name="Sanchez-Andrea I."/>
            <person name="Stams A.J.M."/>
            <person name="De Vos W.M."/>
        </authorList>
    </citation>
    <scope>NUCLEOTIDE SEQUENCE [LARGE SCALE GENOMIC DNA]</scope>
    <source>
        <strain evidence="9 10">YI</strain>
    </source>
</reference>
<gene>
    <name evidence="9" type="ORF">CPZ25_006415</name>
</gene>
<evidence type="ECO:0000256" key="4">
    <source>
        <dbReference type="ARBA" id="ARBA00022692"/>
    </source>
</evidence>
<evidence type="ECO:0000313" key="10">
    <source>
        <dbReference type="Proteomes" id="UP000218387"/>
    </source>
</evidence>
<keyword evidence="10" id="KW-1185">Reference proteome</keyword>
<proteinExistence type="inferred from homology"/>
<feature type="transmembrane region" description="Helical" evidence="7">
    <location>
        <begin position="155"/>
        <end position="173"/>
    </location>
</feature>
<evidence type="ECO:0000256" key="3">
    <source>
        <dbReference type="ARBA" id="ARBA00022475"/>
    </source>
</evidence>
<evidence type="ECO:0000256" key="2">
    <source>
        <dbReference type="ARBA" id="ARBA00007362"/>
    </source>
</evidence>
<keyword evidence="5 7" id="KW-1133">Transmembrane helix</keyword>
<feature type="transmembrane region" description="Helical" evidence="7">
    <location>
        <begin position="71"/>
        <end position="93"/>
    </location>
</feature>
<feature type="transmembrane region" description="Helical" evidence="7">
    <location>
        <begin position="128"/>
        <end position="149"/>
    </location>
</feature>
<feature type="transmembrane region" description="Helical" evidence="7">
    <location>
        <begin position="39"/>
        <end position="59"/>
    </location>
</feature>
<accession>A0A4P9C6N1</accession>
<dbReference type="GO" id="GO:0005886">
    <property type="term" value="C:plasma membrane"/>
    <property type="evidence" value="ECO:0007669"/>
    <property type="project" value="UniProtKB-SubCell"/>
</dbReference>
<feature type="transmembrane region" description="Helical" evidence="7">
    <location>
        <begin position="212"/>
        <end position="230"/>
    </location>
</feature>
<dbReference type="Pfam" id="PF00892">
    <property type="entry name" value="EamA"/>
    <property type="match status" value="2"/>
</dbReference>
<feature type="transmembrane region" description="Helical" evidence="7">
    <location>
        <begin position="180"/>
        <end position="200"/>
    </location>
</feature>
<evidence type="ECO:0000256" key="5">
    <source>
        <dbReference type="ARBA" id="ARBA00022989"/>
    </source>
</evidence>
<feature type="transmembrane region" description="Helical" evidence="7">
    <location>
        <begin position="99"/>
        <end position="116"/>
    </location>
</feature>
<dbReference type="InterPro" id="IPR000620">
    <property type="entry name" value="EamA_dom"/>
</dbReference>
<protein>
    <submittedName>
        <fullName evidence="9">EamA/RhaT family transporter</fullName>
    </submittedName>
</protein>
<dbReference type="InterPro" id="IPR051258">
    <property type="entry name" value="Diverse_Substrate_Transporter"/>
</dbReference>
<feature type="transmembrane region" description="Helical" evidence="7">
    <location>
        <begin position="242"/>
        <end position="260"/>
    </location>
</feature>
<dbReference type="PANTHER" id="PTHR42920:SF5">
    <property type="entry name" value="EAMA DOMAIN-CONTAINING PROTEIN"/>
    <property type="match status" value="1"/>
</dbReference>
<dbReference type="KEGG" id="emt:CPZ25_006415"/>
<keyword evidence="3" id="KW-1003">Cell membrane</keyword>
<evidence type="ECO:0000256" key="1">
    <source>
        <dbReference type="ARBA" id="ARBA00004651"/>
    </source>
</evidence>
<comment type="subcellular location">
    <subcellularLocation>
        <location evidence="1">Cell membrane</location>
        <topology evidence="1">Multi-pass membrane protein</topology>
    </subcellularLocation>
</comment>
<dbReference type="AlphaFoldDB" id="A0A4P9C6N1"/>
<comment type="similarity">
    <text evidence="2">Belongs to the EamA transporter family.</text>
</comment>
<evidence type="ECO:0000259" key="8">
    <source>
        <dbReference type="Pfam" id="PF00892"/>
    </source>
</evidence>
<dbReference type="InterPro" id="IPR037185">
    <property type="entry name" value="EmrE-like"/>
</dbReference>
<dbReference type="SUPFAM" id="SSF103481">
    <property type="entry name" value="Multidrug resistance efflux transporter EmrE"/>
    <property type="match status" value="2"/>
</dbReference>
<evidence type="ECO:0000256" key="7">
    <source>
        <dbReference type="SAM" id="Phobius"/>
    </source>
</evidence>